<name>A0A3P1WXM5_9ACTN</name>
<keyword evidence="4" id="KW-0547">Nucleotide-binding</keyword>
<dbReference type="AlphaFoldDB" id="A0A3P1WXM5"/>
<dbReference type="GO" id="GO:0005524">
    <property type="term" value="F:ATP binding"/>
    <property type="evidence" value="ECO:0007669"/>
    <property type="project" value="UniProtKB-KW"/>
</dbReference>
<dbReference type="Gene3D" id="3.30.70.260">
    <property type="match status" value="1"/>
</dbReference>
<comment type="subunit">
    <text evidence="10">Homodimer. Forms a membrane-associated complex with FtsX.</text>
</comment>
<dbReference type="Gene3D" id="3.40.50.300">
    <property type="entry name" value="P-loop containing nucleotide triphosphate hydrolases"/>
    <property type="match status" value="1"/>
</dbReference>
<organism evidence="12 13">
    <name type="scientific">Arachnia propionica</name>
    <dbReference type="NCBI Taxonomy" id="1750"/>
    <lineage>
        <taxon>Bacteria</taxon>
        <taxon>Bacillati</taxon>
        <taxon>Actinomycetota</taxon>
        <taxon>Actinomycetes</taxon>
        <taxon>Propionibacteriales</taxon>
        <taxon>Propionibacteriaceae</taxon>
        <taxon>Arachnia</taxon>
    </lineage>
</organism>
<dbReference type="InterPro" id="IPR045865">
    <property type="entry name" value="ACT-like_dom_sf"/>
</dbReference>
<keyword evidence="2" id="KW-0813">Transport</keyword>
<dbReference type="PROSITE" id="PS50893">
    <property type="entry name" value="ABC_TRANSPORTER_2"/>
    <property type="match status" value="1"/>
</dbReference>
<evidence type="ECO:0000256" key="6">
    <source>
        <dbReference type="ARBA" id="ARBA00022967"/>
    </source>
</evidence>
<accession>A0A3P1WXM5</accession>
<dbReference type="InterPro" id="IPR027417">
    <property type="entry name" value="P-loop_NTPase"/>
</dbReference>
<keyword evidence="7" id="KW-0029">Amino-acid transport</keyword>
<dbReference type="InterPro" id="IPR017871">
    <property type="entry name" value="ABC_transporter-like_CS"/>
</dbReference>
<evidence type="ECO:0000256" key="4">
    <source>
        <dbReference type="ARBA" id="ARBA00022741"/>
    </source>
</evidence>
<dbReference type="EMBL" id="RQYT01000022">
    <property type="protein sequence ID" value="RRD49133.1"/>
    <property type="molecule type" value="Genomic_DNA"/>
</dbReference>
<proteinExistence type="inferred from homology"/>
<evidence type="ECO:0000256" key="9">
    <source>
        <dbReference type="ARBA" id="ARBA00054718"/>
    </source>
</evidence>
<evidence type="ECO:0000256" key="10">
    <source>
        <dbReference type="ARBA" id="ARBA00063837"/>
    </source>
</evidence>
<protein>
    <submittedName>
        <fullName evidence="12">ATP-binding cassette domain-containing protein</fullName>
    </submittedName>
</protein>
<dbReference type="InterPro" id="IPR050086">
    <property type="entry name" value="MetN_ABC_transporter-like"/>
</dbReference>
<dbReference type="SMART" id="SM00382">
    <property type="entry name" value="AAA"/>
    <property type="match status" value="1"/>
</dbReference>
<reference evidence="12 13" key="1">
    <citation type="submission" date="2018-11" db="EMBL/GenBank/DDBJ databases">
        <title>Genomes From Bacteria Associated with the Canine Oral Cavity: a Test Case for Automated Genome-Based Taxonomic Assignment.</title>
        <authorList>
            <person name="Coil D.A."/>
            <person name="Jospin G."/>
            <person name="Darling A.E."/>
            <person name="Wallis C."/>
            <person name="Davis I.J."/>
            <person name="Harris S."/>
            <person name="Eisen J.A."/>
            <person name="Holcombe L.J."/>
            <person name="O'Flynn C."/>
        </authorList>
    </citation>
    <scope>NUCLEOTIDE SEQUENCE [LARGE SCALE GENOMIC DNA]</scope>
    <source>
        <strain evidence="12 13">OH2822_COT-296</strain>
    </source>
</reference>
<keyword evidence="3" id="KW-1003">Cell membrane</keyword>
<dbReference type="GO" id="GO:0016887">
    <property type="term" value="F:ATP hydrolysis activity"/>
    <property type="evidence" value="ECO:0007669"/>
    <property type="project" value="InterPro"/>
</dbReference>
<comment type="caution">
    <text evidence="12">The sequence shown here is derived from an EMBL/GenBank/DDBJ whole genome shotgun (WGS) entry which is preliminary data.</text>
</comment>
<dbReference type="SUPFAM" id="SSF52540">
    <property type="entry name" value="P-loop containing nucleoside triphosphate hydrolases"/>
    <property type="match status" value="1"/>
</dbReference>
<sequence>MITVQDLRKVYTQPDREVRALDGVTLTVPAGSIHGIIGHSGAGKSTLVRCLAMLDRPTSGTISIEGRTLTSASNIELRAMRRRLGVVFQHANLFDSRTIVDNVAYPLEIQGVARSEARRRAADLLGLVGLADAGRAHPAQLSGGQRQRVGIARALATEPSVLLCDEPTSALDPRTTDEILDLIDDLRRRLDLAVLVITHEMHVVKRICDAVSLLEAGRIVESGPLTDVIRTLDGRLSQALLGIPAHDPADEAAGVLVDVLASGSNADQPVVALTSKHVGATLAIVAGSVEHLAGVTFSHLRLLVPTGTDPHAVVDYLRSLGADARLTPAAELNGEAR</sequence>
<evidence type="ECO:0000256" key="2">
    <source>
        <dbReference type="ARBA" id="ARBA00022448"/>
    </source>
</evidence>
<dbReference type="InterPro" id="IPR018449">
    <property type="entry name" value="NIL_domain"/>
</dbReference>
<evidence type="ECO:0000256" key="5">
    <source>
        <dbReference type="ARBA" id="ARBA00022840"/>
    </source>
</evidence>
<gene>
    <name evidence="12" type="ORF">EII35_09625</name>
</gene>
<dbReference type="GO" id="GO:0005886">
    <property type="term" value="C:plasma membrane"/>
    <property type="evidence" value="ECO:0007669"/>
    <property type="project" value="UniProtKB-ARBA"/>
</dbReference>
<dbReference type="SMART" id="SM00930">
    <property type="entry name" value="NIL"/>
    <property type="match status" value="1"/>
</dbReference>
<evidence type="ECO:0000256" key="8">
    <source>
        <dbReference type="ARBA" id="ARBA00023136"/>
    </source>
</evidence>
<dbReference type="Pfam" id="PF00005">
    <property type="entry name" value="ABC_tran"/>
    <property type="match status" value="1"/>
</dbReference>
<feature type="domain" description="ABC transporter" evidence="11">
    <location>
        <begin position="2"/>
        <end position="241"/>
    </location>
</feature>
<dbReference type="PROSITE" id="PS00211">
    <property type="entry name" value="ABC_TRANSPORTER_1"/>
    <property type="match status" value="1"/>
</dbReference>
<dbReference type="RefSeq" id="WP_125228258.1">
    <property type="nucleotide sequence ID" value="NZ_RQYT01000022.1"/>
</dbReference>
<comment type="function">
    <text evidence="9">Part of the ABC transporter FtsEX involved in cellular division. Has ATPase activity.</text>
</comment>
<dbReference type="Proteomes" id="UP000280935">
    <property type="component" value="Unassembled WGS sequence"/>
</dbReference>
<keyword evidence="6" id="KW-1278">Translocase</keyword>
<evidence type="ECO:0000256" key="7">
    <source>
        <dbReference type="ARBA" id="ARBA00022970"/>
    </source>
</evidence>
<dbReference type="PANTHER" id="PTHR43166:SF30">
    <property type="entry name" value="METHIONINE IMPORT ATP-BINDING PROTEIN METN"/>
    <property type="match status" value="1"/>
</dbReference>
<dbReference type="InterPro" id="IPR003593">
    <property type="entry name" value="AAA+_ATPase"/>
</dbReference>
<evidence type="ECO:0000313" key="12">
    <source>
        <dbReference type="EMBL" id="RRD49133.1"/>
    </source>
</evidence>
<dbReference type="OrthoDB" id="4283894at2"/>
<evidence type="ECO:0000256" key="1">
    <source>
        <dbReference type="ARBA" id="ARBA00005417"/>
    </source>
</evidence>
<dbReference type="GO" id="GO:0006865">
    <property type="term" value="P:amino acid transport"/>
    <property type="evidence" value="ECO:0007669"/>
    <property type="project" value="UniProtKB-KW"/>
</dbReference>
<evidence type="ECO:0000313" key="13">
    <source>
        <dbReference type="Proteomes" id="UP000280935"/>
    </source>
</evidence>
<dbReference type="Pfam" id="PF09383">
    <property type="entry name" value="NIL"/>
    <property type="match status" value="1"/>
</dbReference>
<evidence type="ECO:0000256" key="3">
    <source>
        <dbReference type="ARBA" id="ARBA00022475"/>
    </source>
</evidence>
<dbReference type="SUPFAM" id="SSF55021">
    <property type="entry name" value="ACT-like"/>
    <property type="match status" value="1"/>
</dbReference>
<dbReference type="PANTHER" id="PTHR43166">
    <property type="entry name" value="AMINO ACID IMPORT ATP-BINDING PROTEIN"/>
    <property type="match status" value="1"/>
</dbReference>
<dbReference type="InterPro" id="IPR003439">
    <property type="entry name" value="ABC_transporter-like_ATP-bd"/>
</dbReference>
<keyword evidence="8" id="KW-0472">Membrane</keyword>
<dbReference type="FunFam" id="3.40.50.300:FF:000056">
    <property type="entry name" value="Cell division ATP-binding protein FtsE"/>
    <property type="match status" value="1"/>
</dbReference>
<evidence type="ECO:0000259" key="11">
    <source>
        <dbReference type="PROSITE" id="PS50893"/>
    </source>
</evidence>
<keyword evidence="5 12" id="KW-0067">ATP-binding</keyword>
<comment type="similarity">
    <text evidence="1">Belongs to the ABC transporter superfamily.</text>
</comment>